<sequence>MESKYHPDYLHTQLLFHKRVKQSSKENCKKVFKYLFFLFRICAIFRTDNFSCTTSVNCIKRISLVTLNCFLVLLLTASIIANNTQKNYSASASGNLAIAIISLTHRWIICSRIGTLQKLSFRIIKLSRDWNLDSTSGKRMSIYMWSCFAILMHISYNGFSIITLYYDPHLSTTNNFIFSPALKVTIVVIFPTFIIGFLMFPVSLFALYYAAICRHLRDVLKNFTKTLEAEAYTDYVGALKQNLLIRKLILEADSELSILVFTSTLYHAGSAYFGITSLLHIDEFKTFAGWMALSAIWSSALGNFVPFLAMVVAGSSVHEASASVWDKAQEMINAGQELTPSQKRFLSVAEKELAMTVWQITPVKRSYILATMGTILTYCILLDSIVTNRK</sequence>
<feature type="transmembrane region" description="Helical" evidence="1">
    <location>
        <begin position="256"/>
        <end position="275"/>
    </location>
</feature>
<comment type="caution">
    <text evidence="2">The sequence shown here is derived from an EMBL/GenBank/DDBJ whole genome shotgun (WGS) entry which is preliminary data.</text>
</comment>
<organism evidence="2 3">
    <name type="scientific">Caerostris darwini</name>
    <dbReference type="NCBI Taxonomy" id="1538125"/>
    <lineage>
        <taxon>Eukaryota</taxon>
        <taxon>Metazoa</taxon>
        <taxon>Ecdysozoa</taxon>
        <taxon>Arthropoda</taxon>
        <taxon>Chelicerata</taxon>
        <taxon>Arachnida</taxon>
        <taxon>Araneae</taxon>
        <taxon>Araneomorphae</taxon>
        <taxon>Entelegynae</taxon>
        <taxon>Araneoidea</taxon>
        <taxon>Araneidae</taxon>
        <taxon>Caerostris</taxon>
    </lineage>
</organism>
<feature type="transmembrane region" description="Helical" evidence="1">
    <location>
        <begin position="186"/>
        <end position="211"/>
    </location>
</feature>
<gene>
    <name evidence="2" type="primary">AVEN_214508_1</name>
    <name evidence="2" type="ORF">CDAR_454061</name>
</gene>
<feature type="transmembrane region" description="Helical" evidence="1">
    <location>
        <begin position="62"/>
        <end position="82"/>
    </location>
</feature>
<evidence type="ECO:0000313" key="3">
    <source>
        <dbReference type="Proteomes" id="UP001054837"/>
    </source>
</evidence>
<proteinExistence type="predicted"/>
<keyword evidence="1" id="KW-0472">Membrane</keyword>
<protein>
    <recommendedName>
        <fullName evidence="4">Gustatory receptor</fullName>
    </recommendedName>
</protein>
<dbReference type="EMBL" id="BPLQ01012517">
    <property type="protein sequence ID" value="GIY65989.1"/>
    <property type="molecule type" value="Genomic_DNA"/>
</dbReference>
<evidence type="ECO:0000256" key="1">
    <source>
        <dbReference type="SAM" id="Phobius"/>
    </source>
</evidence>
<feature type="transmembrane region" description="Helical" evidence="1">
    <location>
        <begin position="287"/>
        <end position="313"/>
    </location>
</feature>
<feature type="transmembrane region" description="Helical" evidence="1">
    <location>
        <begin position="142"/>
        <end position="166"/>
    </location>
</feature>
<name>A0AAV4V8K1_9ARAC</name>
<dbReference type="Proteomes" id="UP001054837">
    <property type="component" value="Unassembled WGS sequence"/>
</dbReference>
<accession>A0AAV4V8K1</accession>
<dbReference type="AlphaFoldDB" id="A0AAV4V8K1"/>
<evidence type="ECO:0008006" key="4">
    <source>
        <dbReference type="Google" id="ProtNLM"/>
    </source>
</evidence>
<keyword evidence="3" id="KW-1185">Reference proteome</keyword>
<reference evidence="2 3" key="1">
    <citation type="submission" date="2021-06" db="EMBL/GenBank/DDBJ databases">
        <title>Caerostris darwini draft genome.</title>
        <authorList>
            <person name="Kono N."/>
            <person name="Arakawa K."/>
        </authorList>
    </citation>
    <scope>NUCLEOTIDE SEQUENCE [LARGE SCALE GENOMIC DNA]</scope>
</reference>
<keyword evidence="1" id="KW-0812">Transmembrane</keyword>
<feature type="transmembrane region" description="Helical" evidence="1">
    <location>
        <begin position="88"/>
        <end position="109"/>
    </location>
</feature>
<feature type="transmembrane region" description="Helical" evidence="1">
    <location>
        <begin position="367"/>
        <end position="386"/>
    </location>
</feature>
<keyword evidence="1" id="KW-1133">Transmembrane helix</keyword>
<evidence type="ECO:0000313" key="2">
    <source>
        <dbReference type="EMBL" id="GIY65989.1"/>
    </source>
</evidence>